<name>A0A6V7VHK8_MELEN</name>
<accession>A0A6V7VHK8</accession>
<protein>
    <submittedName>
        <fullName evidence="1">Uncharacterized protein</fullName>
    </submittedName>
</protein>
<evidence type="ECO:0000313" key="1">
    <source>
        <dbReference type="EMBL" id="CAD2174397.1"/>
    </source>
</evidence>
<sequence length="195" mass="23395">MTKWVDEELNNLKLKDCLEEYHVLTGYEFKRTIKYENSQIHQSLLLIGFNLSKNCFNNIKNNEFINELEILARKLIEKLNIFLSENIWIDSIYLNRIVLDKRFQELRRKILTKDMPTSSSATFNHNTPFNNKIKIEDKEINEIKVNELTKILQWPEIVQTDKLDDLKLDNKDNSYVYFPANKFQEENMKIYNKNP</sequence>
<reference evidence="1 2" key="1">
    <citation type="submission" date="2020-08" db="EMBL/GenBank/DDBJ databases">
        <authorList>
            <person name="Koutsovoulos G."/>
            <person name="Danchin GJ E."/>
        </authorList>
    </citation>
    <scope>NUCLEOTIDE SEQUENCE [LARGE SCALE GENOMIC DNA]</scope>
</reference>
<dbReference type="Proteomes" id="UP000580250">
    <property type="component" value="Unassembled WGS sequence"/>
</dbReference>
<comment type="caution">
    <text evidence="1">The sequence shown here is derived from an EMBL/GenBank/DDBJ whole genome shotgun (WGS) entry which is preliminary data.</text>
</comment>
<dbReference type="AlphaFoldDB" id="A0A6V7VHK8"/>
<dbReference type="EMBL" id="CAJEWN010000234">
    <property type="protein sequence ID" value="CAD2174397.1"/>
    <property type="molecule type" value="Genomic_DNA"/>
</dbReference>
<proteinExistence type="predicted"/>
<evidence type="ECO:0000313" key="2">
    <source>
        <dbReference type="Proteomes" id="UP000580250"/>
    </source>
</evidence>
<organism evidence="1 2">
    <name type="scientific">Meloidogyne enterolobii</name>
    <name type="common">Root-knot nematode worm</name>
    <name type="synonym">Meloidogyne mayaguensis</name>
    <dbReference type="NCBI Taxonomy" id="390850"/>
    <lineage>
        <taxon>Eukaryota</taxon>
        <taxon>Metazoa</taxon>
        <taxon>Ecdysozoa</taxon>
        <taxon>Nematoda</taxon>
        <taxon>Chromadorea</taxon>
        <taxon>Rhabditida</taxon>
        <taxon>Tylenchina</taxon>
        <taxon>Tylenchomorpha</taxon>
        <taxon>Tylenchoidea</taxon>
        <taxon>Meloidogynidae</taxon>
        <taxon>Meloidogyninae</taxon>
        <taxon>Meloidogyne</taxon>
    </lineage>
</organism>
<gene>
    <name evidence="1" type="ORF">MENT_LOCUS26057</name>
</gene>